<dbReference type="Gene3D" id="3.60.21.10">
    <property type="match status" value="1"/>
</dbReference>
<dbReference type="RefSeq" id="WP_072709918.1">
    <property type="nucleotide sequence ID" value="NZ_FMJB01000066.1"/>
</dbReference>
<dbReference type="AlphaFoldDB" id="A0A1M4N4X3"/>
<dbReference type="InterPro" id="IPR029052">
    <property type="entry name" value="Metallo-depent_PP-like"/>
</dbReference>
<evidence type="ECO:0000256" key="1">
    <source>
        <dbReference type="ARBA" id="ARBA00022723"/>
    </source>
</evidence>
<evidence type="ECO:0000313" key="7">
    <source>
        <dbReference type="Proteomes" id="UP000184085"/>
    </source>
</evidence>
<reference evidence="7" key="1">
    <citation type="submission" date="2016-09" db="EMBL/GenBank/DDBJ databases">
        <authorList>
            <person name="Wibberg D."/>
        </authorList>
    </citation>
    <scope>NUCLEOTIDE SEQUENCE [LARGE SCALE GENOMIC DNA]</scope>
</reference>
<sequence length="264" mass="29883">MKTLYHISDLHFGKDRPELIAPLLAELQKADFVSISGDLTQRARPSQFMAARNFIEQIEPPTLVVPGNHDVPLHNPFRRFVTPYRNYKKYVTRNFWPEIRTPELSVLGLNTVAPWHWQRGSIDGHQIGHLCRRLSQLQGLRVLVAHHPFEQSEDSSKALMRGAGKALGKLADAGLDLVLTGHLHQWRDDPFVAKGSGRQVMQIHVGTGLSSRLRNQQNDFAIIRTDGDHVEITRMSENGGRFEPALTRAYCRTERGWQSADQSG</sequence>
<dbReference type="EMBL" id="FMJB01000066">
    <property type="protein sequence ID" value="SCM69849.1"/>
    <property type="molecule type" value="Genomic_DNA"/>
</dbReference>
<dbReference type="GO" id="GO:0046872">
    <property type="term" value="F:metal ion binding"/>
    <property type="evidence" value="ECO:0007669"/>
    <property type="project" value="UniProtKB-KW"/>
</dbReference>
<keyword evidence="7" id="KW-1185">Reference proteome</keyword>
<evidence type="ECO:0000256" key="3">
    <source>
        <dbReference type="ARBA" id="ARBA00023004"/>
    </source>
</evidence>
<dbReference type="InterPro" id="IPR004843">
    <property type="entry name" value="Calcineurin-like_PHP"/>
</dbReference>
<accession>A0A1M4N4X3</accession>
<comment type="similarity">
    <text evidence="4">Belongs to the cyclic nucleotide phosphodiesterase class-III family.</text>
</comment>
<keyword evidence="1" id="KW-0479">Metal-binding</keyword>
<proteinExistence type="inferred from homology"/>
<keyword evidence="2" id="KW-0378">Hydrolase</keyword>
<dbReference type="SUPFAM" id="SSF56300">
    <property type="entry name" value="Metallo-dependent phosphatases"/>
    <property type="match status" value="1"/>
</dbReference>
<dbReference type="InterPro" id="IPR050884">
    <property type="entry name" value="CNP_phosphodiesterase-III"/>
</dbReference>
<evidence type="ECO:0000256" key="4">
    <source>
        <dbReference type="ARBA" id="ARBA00025742"/>
    </source>
</evidence>
<gene>
    <name evidence="6" type="ORF">KARMA_4092</name>
</gene>
<keyword evidence="3" id="KW-0408">Iron</keyword>
<evidence type="ECO:0000256" key="2">
    <source>
        <dbReference type="ARBA" id="ARBA00022801"/>
    </source>
</evidence>
<dbReference type="GO" id="GO:0016787">
    <property type="term" value="F:hydrolase activity"/>
    <property type="evidence" value="ECO:0007669"/>
    <property type="project" value="UniProtKB-KW"/>
</dbReference>
<evidence type="ECO:0000313" key="6">
    <source>
        <dbReference type="EMBL" id="SCM69849.1"/>
    </source>
</evidence>
<feature type="domain" description="Calcineurin-like phosphoesterase" evidence="5">
    <location>
        <begin position="4"/>
        <end position="185"/>
    </location>
</feature>
<dbReference type="Pfam" id="PF00149">
    <property type="entry name" value="Metallophos"/>
    <property type="match status" value="1"/>
</dbReference>
<dbReference type="PANTHER" id="PTHR42988:SF2">
    <property type="entry name" value="CYCLIC NUCLEOTIDE PHOSPHODIESTERASE CBUA0032-RELATED"/>
    <property type="match status" value="1"/>
</dbReference>
<dbReference type="Proteomes" id="UP000184085">
    <property type="component" value="Unassembled WGS sequence"/>
</dbReference>
<evidence type="ECO:0000259" key="5">
    <source>
        <dbReference type="Pfam" id="PF00149"/>
    </source>
</evidence>
<organism evidence="6 7">
    <name type="scientific">Donghicola eburneus</name>
    <dbReference type="NCBI Taxonomy" id="393278"/>
    <lineage>
        <taxon>Bacteria</taxon>
        <taxon>Pseudomonadati</taxon>
        <taxon>Pseudomonadota</taxon>
        <taxon>Alphaproteobacteria</taxon>
        <taxon>Rhodobacterales</taxon>
        <taxon>Roseobacteraceae</taxon>
        <taxon>Donghicola</taxon>
    </lineage>
</organism>
<protein>
    <recommendedName>
        <fullName evidence="5">Calcineurin-like phosphoesterase domain-containing protein</fullName>
    </recommendedName>
</protein>
<dbReference type="PANTHER" id="PTHR42988">
    <property type="entry name" value="PHOSPHOHYDROLASE"/>
    <property type="match status" value="1"/>
</dbReference>
<name>A0A1M4N4X3_9RHOB</name>